<keyword evidence="5" id="KW-0808">Transferase</keyword>
<gene>
    <name evidence="5" type="ORF">GA0070215_12121</name>
</gene>
<comment type="similarity">
    <text evidence="3">Belongs to the class-III pyridoxal-phosphate-dependent aminotransferase family.</text>
</comment>
<dbReference type="AlphaFoldDB" id="A0A1C4ZVT7"/>
<evidence type="ECO:0000256" key="3">
    <source>
        <dbReference type="RuleBase" id="RU003560"/>
    </source>
</evidence>
<keyword evidence="6" id="KW-1185">Reference proteome</keyword>
<dbReference type="GO" id="GO:0030170">
    <property type="term" value="F:pyridoxal phosphate binding"/>
    <property type="evidence" value="ECO:0007669"/>
    <property type="project" value="InterPro"/>
</dbReference>
<proteinExistence type="inferred from homology"/>
<evidence type="ECO:0000256" key="2">
    <source>
        <dbReference type="ARBA" id="ARBA00022898"/>
    </source>
</evidence>
<dbReference type="GO" id="GO:0042802">
    <property type="term" value="F:identical protein binding"/>
    <property type="evidence" value="ECO:0007669"/>
    <property type="project" value="TreeGrafter"/>
</dbReference>
<dbReference type="Gene3D" id="3.40.640.10">
    <property type="entry name" value="Type I PLP-dependent aspartate aminotransferase-like (Major domain)"/>
    <property type="match status" value="1"/>
</dbReference>
<dbReference type="Gene3D" id="3.90.1150.10">
    <property type="entry name" value="Aspartate Aminotransferase, domain 1"/>
    <property type="match status" value="1"/>
</dbReference>
<evidence type="ECO:0000256" key="1">
    <source>
        <dbReference type="ARBA" id="ARBA00001933"/>
    </source>
</evidence>
<dbReference type="EMBL" id="FMCV01000021">
    <property type="protein sequence ID" value="SCF37107.1"/>
    <property type="molecule type" value="Genomic_DNA"/>
</dbReference>
<dbReference type="RefSeq" id="WP_091049066.1">
    <property type="nucleotide sequence ID" value="NZ_FMCV01000021.1"/>
</dbReference>
<feature type="compositionally biased region" description="Gly residues" evidence="4">
    <location>
        <begin position="1"/>
        <end position="11"/>
    </location>
</feature>
<dbReference type="InterPro" id="IPR005814">
    <property type="entry name" value="Aminotrans_3"/>
</dbReference>
<feature type="region of interest" description="Disordered" evidence="4">
    <location>
        <begin position="1"/>
        <end position="45"/>
    </location>
</feature>
<name>A0A1C4ZVT7_9ACTN</name>
<dbReference type="InterPro" id="IPR050103">
    <property type="entry name" value="Class-III_PLP-dep_AT"/>
</dbReference>
<organism evidence="5 6">
    <name type="scientific">Micromonospora marina</name>
    <dbReference type="NCBI Taxonomy" id="307120"/>
    <lineage>
        <taxon>Bacteria</taxon>
        <taxon>Bacillati</taxon>
        <taxon>Actinomycetota</taxon>
        <taxon>Actinomycetes</taxon>
        <taxon>Micromonosporales</taxon>
        <taxon>Micromonosporaceae</taxon>
        <taxon>Micromonospora</taxon>
    </lineage>
</organism>
<dbReference type="Pfam" id="PF00202">
    <property type="entry name" value="Aminotran_3"/>
    <property type="match status" value="1"/>
</dbReference>
<reference evidence="6" key="1">
    <citation type="submission" date="2016-06" db="EMBL/GenBank/DDBJ databases">
        <authorList>
            <person name="Varghese N."/>
        </authorList>
    </citation>
    <scope>NUCLEOTIDE SEQUENCE [LARGE SCALE GENOMIC DNA]</scope>
    <source>
        <strain evidence="6">DSM 45555</strain>
    </source>
</reference>
<dbReference type="Proteomes" id="UP000198551">
    <property type="component" value="Unassembled WGS sequence"/>
</dbReference>
<evidence type="ECO:0000313" key="5">
    <source>
        <dbReference type="EMBL" id="SCF37107.1"/>
    </source>
</evidence>
<feature type="compositionally biased region" description="Low complexity" evidence="4">
    <location>
        <begin position="12"/>
        <end position="27"/>
    </location>
</feature>
<evidence type="ECO:0000256" key="4">
    <source>
        <dbReference type="SAM" id="MobiDB-lite"/>
    </source>
</evidence>
<dbReference type="PANTHER" id="PTHR11986">
    <property type="entry name" value="AMINOTRANSFERASE CLASS III"/>
    <property type="match status" value="1"/>
</dbReference>
<dbReference type="InterPro" id="IPR015422">
    <property type="entry name" value="PyrdxlP-dep_Trfase_small"/>
</dbReference>
<dbReference type="InterPro" id="IPR015424">
    <property type="entry name" value="PyrdxlP-dep_Trfase"/>
</dbReference>
<sequence>MPAGPGSGGPVPGVAEARRPSATTAATRAEHRPTEDQETSATAGAPYANCSRCPLRLTSPACGFACVDLARDILREQSTGSLATILVEPVQGRAGNVVPPTGYVRALRRLADEHGVLLIADESMTGMGRTGTILASDQPDVRPDVVVLGKGLGNGYPVSAICAPTDLMQRGPFGAPSASSSRYGGFPLACRAVAVVAQTVHRQQLADRAGEAGTRTLTRLRQDLAGLALVSSVHGIGMAIGISLNVTRGWPSIIFHTKSTYPGFSRRVHLGRCCSAHPTSTFTHHDICERQPTFEWPSGPLGNSRMTSGSDLVMRLSDDPVSNCGPFVY</sequence>
<keyword evidence="5" id="KW-0032">Aminotransferase</keyword>
<dbReference type="GO" id="GO:0008483">
    <property type="term" value="F:transaminase activity"/>
    <property type="evidence" value="ECO:0007669"/>
    <property type="project" value="UniProtKB-KW"/>
</dbReference>
<evidence type="ECO:0000313" key="6">
    <source>
        <dbReference type="Proteomes" id="UP000198551"/>
    </source>
</evidence>
<protein>
    <submittedName>
        <fullName evidence="5">Aminotransferase class-III</fullName>
    </submittedName>
</protein>
<comment type="cofactor">
    <cofactor evidence="1">
        <name>pyridoxal 5'-phosphate</name>
        <dbReference type="ChEBI" id="CHEBI:597326"/>
    </cofactor>
</comment>
<accession>A0A1C4ZVT7</accession>
<dbReference type="InterPro" id="IPR015421">
    <property type="entry name" value="PyrdxlP-dep_Trfase_major"/>
</dbReference>
<dbReference type="SUPFAM" id="SSF53383">
    <property type="entry name" value="PLP-dependent transferases"/>
    <property type="match status" value="1"/>
</dbReference>
<keyword evidence="2 3" id="KW-0663">Pyridoxal phosphate</keyword>